<reference evidence="2" key="1">
    <citation type="journal article" date="2022" name="Microbiol. Resour. Announc.">
        <title>Draft Genome Sequence of a Methanogenic Archaeon from West Spitsbergen Permafrost.</title>
        <authorList>
            <person name="Trubitsyn V."/>
            <person name="Rivkina E."/>
            <person name="Shcherbakova V."/>
        </authorList>
    </citation>
    <scope>NUCLEOTIDE SEQUENCE [LARGE SCALE GENOMIC DNA]</scope>
    <source>
        <strain evidence="2">VT</strain>
    </source>
</reference>
<organism evidence="1 2">
    <name type="scientific">Methanobacterium spitsbergense</name>
    <dbReference type="NCBI Taxonomy" id="2874285"/>
    <lineage>
        <taxon>Archaea</taxon>
        <taxon>Methanobacteriati</taxon>
        <taxon>Methanobacteriota</taxon>
        <taxon>Methanomada group</taxon>
        <taxon>Methanobacteria</taxon>
        <taxon>Methanobacteriales</taxon>
        <taxon>Methanobacteriaceae</taxon>
        <taxon>Methanobacterium</taxon>
    </lineage>
</organism>
<dbReference type="RefSeq" id="WP_223792657.1">
    <property type="nucleotide sequence ID" value="NZ_JAIOUQ010000017.1"/>
</dbReference>
<dbReference type="Proteomes" id="UP000825933">
    <property type="component" value="Unassembled WGS sequence"/>
</dbReference>
<name>A0A8T5UTS1_9EURY</name>
<sequence length="188" mass="22511">MTKNIENKFNRIVENSDPQELEDQLVMYTNKAIDDVFMNENKNDGLNKMNTTVKFFQDHQHTNPNIYNRASKRINNHLFDILSKSLEDTVKSYQNLKNLMQFVMVMDLMFYNLIIDSFNIYKKDKNESDLRMAIDNLNELKRIKIKILNLEIFQDALTEFEEMIKEDPDFQVYEKIHKETVNDLKKNI</sequence>
<proteinExistence type="predicted"/>
<dbReference type="AlphaFoldDB" id="A0A8T5UTS1"/>
<comment type="caution">
    <text evidence="1">The sequence shown here is derived from an EMBL/GenBank/DDBJ whole genome shotgun (WGS) entry which is preliminary data.</text>
</comment>
<dbReference type="EMBL" id="JAIOUQ010000017">
    <property type="protein sequence ID" value="MBZ2167128.1"/>
    <property type="molecule type" value="Genomic_DNA"/>
</dbReference>
<evidence type="ECO:0000313" key="2">
    <source>
        <dbReference type="Proteomes" id="UP000825933"/>
    </source>
</evidence>
<accession>A0A8T5UTS1</accession>
<keyword evidence="2" id="KW-1185">Reference proteome</keyword>
<evidence type="ECO:0000313" key="1">
    <source>
        <dbReference type="EMBL" id="MBZ2167128.1"/>
    </source>
</evidence>
<protein>
    <submittedName>
        <fullName evidence="1">Uncharacterized protein</fullName>
    </submittedName>
</protein>
<gene>
    <name evidence="1" type="ORF">K8N75_13875</name>
</gene>